<feature type="region of interest" description="Disordered" evidence="1">
    <location>
        <begin position="731"/>
        <end position="761"/>
    </location>
</feature>
<evidence type="ECO:0000313" key="4">
    <source>
        <dbReference type="Proteomes" id="UP001152797"/>
    </source>
</evidence>
<evidence type="ECO:0000313" key="3">
    <source>
        <dbReference type="EMBL" id="CAL4802010.1"/>
    </source>
</evidence>
<evidence type="ECO:0000313" key="2">
    <source>
        <dbReference type="EMBL" id="CAI4014698.1"/>
    </source>
</evidence>
<reference evidence="3 4" key="2">
    <citation type="submission" date="2024-05" db="EMBL/GenBank/DDBJ databases">
        <authorList>
            <person name="Chen Y."/>
            <person name="Shah S."/>
            <person name="Dougan E. K."/>
            <person name="Thang M."/>
            <person name="Chan C."/>
        </authorList>
    </citation>
    <scope>NUCLEOTIDE SEQUENCE [LARGE SCALE GENOMIC DNA]</scope>
</reference>
<proteinExistence type="predicted"/>
<feature type="compositionally biased region" description="Low complexity" evidence="1">
    <location>
        <begin position="263"/>
        <end position="286"/>
    </location>
</feature>
<accession>A0A9P1GIU5</accession>
<reference evidence="2" key="1">
    <citation type="submission" date="2022-10" db="EMBL/GenBank/DDBJ databases">
        <authorList>
            <person name="Chen Y."/>
            <person name="Dougan E. K."/>
            <person name="Chan C."/>
            <person name="Rhodes N."/>
            <person name="Thang M."/>
        </authorList>
    </citation>
    <scope>NUCLEOTIDE SEQUENCE</scope>
</reference>
<feature type="region of interest" description="Disordered" evidence="1">
    <location>
        <begin position="99"/>
        <end position="126"/>
    </location>
</feature>
<feature type="region of interest" description="Disordered" evidence="1">
    <location>
        <begin position="615"/>
        <end position="682"/>
    </location>
</feature>
<dbReference type="EMBL" id="CAMXCT010006495">
    <property type="protein sequence ID" value="CAI4014698.1"/>
    <property type="molecule type" value="Genomic_DNA"/>
</dbReference>
<dbReference type="AlphaFoldDB" id="A0A9P1GIU5"/>
<dbReference type="EMBL" id="CAMXCT030006495">
    <property type="protein sequence ID" value="CAL4802010.1"/>
    <property type="molecule type" value="Genomic_DNA"/>
</dbReference>
<feature type="region of interest" description="Disordered" evidence="1">
    <location>
        <begin position="150"/>
        <end position="176"/>
    </location>
</feature>
<dbReference type="EMBL" id="CAMXCT020006495">
    <property type="protein sequence ID" value="CAL1168073.1"/>
    <property type="molecule type" value="Genomic_DNA"/>
</dbReference>
<comment type="caution">
    <text evidence="2">The sequence shown here is derived from an EMBL/GenBank/DDBJ whole genome shotgun (WGS) entry which is preliminary data.</text>
</comment>
<protein>
    <submittedName>
        <fullName evidence="2">Uncharacterized protein</fullName>
    </submittedName>
</protein>
<dbReference type="Proteomes" id="UP001152797">
    <property type="component" value="Unassembled WGS sequence"/>
</dbReference>
<keyword evidence="4" id="KW-1185">Reference proteome</keyword>
<feature type="compositionally biased region" description="Polar residues" evidence="1">
    <location>
        <begin position="103"/>
        <end position="119"/>
    </location>
</feature>
<feature type="compositionally biased region" description="Acidic residues" evidence="1">
    <location>
        <begin position="637"/>
        <end position="648"/>
    </location>
</feature>
<name>A0A9P1GIU5_9DINO</name>
<evidence type="ECO:0000256" key="1">
    <source>
        <dbReference type="SAM" id="MobiDB-lite"/>
    </source>
</evidence>
<feature type="region of interest" description="Disordered" evidence="1">
    <location>
        <begin position="263"/>
        <end position="288"/>
    </location>
</feature>
<feature type="compositionally biased region" description="Low complexity" evidence="1">
    <location>
        <begin position="159"/>
        <end position="168"/>
    </location>
</feature>
<sequence length="1071" mass="115361">MAFLDVYWQVVHAIMTVTPWARISEEVLRKAILEMYTSNSLIPTGISIEAMGNWCEKMAFCIHKVVRRFRKLYTESPTSSKSAKMQALKDRCMKSGVPVLKPQDSSDSLGSTTPRSASATDLEKVSPPPVDLAKILQRLRQKRIDLAESNAESVEEAAPEVASKAPASDETVRTRPVATPARALPKDAAVANKWLLPNYVLQQLQKKEEYVRPFDTQGADDGEDVGAIDAELAEETAEPQKTKAKKNETFAAEDEAALTQEAAGMPAAQAAEAEANAPAGPAAEQAESTKLYVPGGEARKKIIKAARAEQGIKHAAANELWMASDLRASYLSEMSPSEMKKRRVEAIKGVFKAEIWGGLFAMDSSMARPKRHILWSNDEMFLKRLVAFAGTATKDQLNNMTGEPLVKPCTKPDGSTGFCGNGNAMKQTYHPAFGWYLAQLLKESVFDKSDLELFKAEAMQLIKYLSNSSDFLPSDRWCKPLKRVFKLVLPTSATVSLVPGSAMAGTEDVFMEVINELSASFGGTPTAEQLSEACDLSLDEAQQVLSELGLLPGRNAPKVKATAAKAAASKSAAAKSVAVPPLAVGDESNEEEQPEPGSRLVRAVLPGTLEVPMEEDDATVHHPSPEPASPADHGENGETEPDEVELVEEAFAPRLMLPDRQPTSQETPLSGMKRQLSFTETSCEKRQALSSLEHQDSQRSIATLLRGQQLLRKQGLELDLQNPEALEIRAGSTDAAASPVETPPPTRAPESAPCGDTQVDDATQVPSASLAGGVPAAEPERSTVPTLQIPDKEITSTNFKKEWLLLGRVAAGPRATEFPQIAKATLIEAIEATFTVERSHEGEHEGTKELLTIDQMRKRGCSEAKIAACVARGGVPDKDCPSDEASMQFWCHLTQKETTRDKVKVKTKATANVAAGTVVDALGTGFPSQNLVHVANPAQMIASRVAATAASSPQADMASPVVSGRAKAKAKAKCQPKAKGQPKGPLGLDLAEKNLEQKKGLLRAALGTELKKELNNLNSLVLDLQSCDYDMKDGENALKQHMAVTASRVKRAELTAALREIRKSACHGIAP</sequence>
<gene>
    <name evidence="2" type="ORF">C1SCF055_LOCUS39585</name>
</gene>
<organism evidence="2">
    <name type="scientific">Cladocopium goreaui</name>
    <dbReference type="NCBI Taxonomy" id="2562237"/>
    <lineage>
        <taxon>Eukaryota</taxon>
        <taxon>Sar</taxon>
        <taxon>Alveolata</taxon>
        <taxon>Dinophyceae</taxon>
        <taxon>Suessiales</taxon>
        <taxon>Symbiodiniaceae</taxon>
        <taxon>Cladocopium</taxon>
    </lineage>
</organism>